<name>X1GEN5_9ZZZZ</name>
<dbReference type="GO" id="GO:0016779">
    <property type="term" value="F:nucleotidyltransferase activity"/>
    <property type="evidence" value="ECO:0007669"/>
    <property type="project" value="InterPro"/>
</dbReference>
<gene>
    <name evidence="2" type="ORF">S03H2_18614</name>
</gene>
<dbReference type="InterPro" id="IPR043519">
    <property type="entry name" value="NT_sf"/>
</dbReference>
<feature type="non-terminal residue" evidence="2">
    <location>
        <position position="1"/>
    </location>
</feature>
<dbReference type="AlphaFoldDB" id="X1GEN5"/>
<protein>
    <recommendedName>
        <fullName evidence="1">Polymerase nucleotidyl transferase domain-containing protein</fullName>
    </recommendedName>
</protein>
<reference evidence="2" key="1">
    <citation type="journal article" date="2014" name="Front. Microbiol.">
        <title>High frequency of phylogenetically diverse reductive dehalogenase-homologous genes in deep subseafloor sedimentary metagenomes.</title>
        <authorList>
            <person name="Kawai M."/>
            <person name="Futagami T."/>
            <person name="Toyoda A."/>
            <person name="Takaki Y."/>
            <person name="Nishi S."/>
            <person name="Hori S."/>
            <person name="Arai W."/>
            <person name="Tsubouchi T."/>
            <person name="Morono Y."/>
            <person name="Uchiyama I."/>
            <person name="Ito T."/>
            <person name="Fujiyama A."/>
            <person name="Inagaki F."/>
            <person name="Takami H."/>
        </authorList>
    </citation>
    <scope>NUCLEOTIDE SEQUENCE</scope>
    <source>
        <strain evidence="2">Expedition CK06-06</strain>
    </source>
</reference>
<feature type="domain" description="Polymerase nucleotidyl transferase" evidence="1">
    <location>
        <begin position="11"/>
        <end position="38"/>
    </location>
</feature>
<dbReference type="InterPro" id="IPR002934">
    <property type="entry name" value="Polymerase_NTP_transf_dom"/>
</dbReference>
<dbReference type="EMBL" id="BARU01009668">
    <property type="protein sequence ID" value="GAH40054.1"/>
    <property type="molecule type" value="Genomic_DNA"/>
</dbReference>
<dbReference type="Gene3D" id="3.30.460.10">
    <property type="entry name" value="Beta Polymerase, domain 2"/>
    <property type="match status" value="1"/>
</dbReference>
<organism evidence="2">
    <name type="scientific">marine sediment metagenome</name>
    <dbReference type="NCBI Taxonomy" id="412755"/>
    <lineage>
        <taxon>unclassified sequences</taxon>
        <taxon>metagenomes</taxon>
        <taxon>ecological metagenomes</taxon>
    </lineage>
</organism>
<proteinExistence type="predicted"/>
<comment type="caution">
    <text evidence="2">The sequence shown here is derived from an EMBL/GenBank/DDBJ whole genome shotgun (WGS) entry which is preliminary data.</text>
</comment>
<sequence>ELEERCTPNCIVLYGSGAEGRDDERGDIDIFVESEEKEIDLGQYEE</sequence>
<dbReference type="Pfam" id="PF01909">
    <property type="entry name" value="NTP_transf_2"/>
    <property type="match status" value="1"/>
</dbReference>
<evidence type="ECO:0000313" key="2">
    <source>
        <dbReference type="EMBL" id="GAH40054.1"/>
    </source>
</evidence>
<evidence type="ECO:0000259" key="1">
    <source>
        <dbReference type="Pfam" id="PF01909"/>
    </source>
</evidence>
<dbReference type="SUPFAM" id="SSF81301">
    <property type="entry name" value="Nucleotidyltransferase"/>
    <property type="match status" value="1"/>
</dbReference>
<accession>X1GEN5</accession>